<dbReference type="GO" id="GO:0000340">
    <property type="term" value="F:RNA 7-methylguanosine cap binding"/>
    <property type="evidence" value="ECO:0007669"/>
    <property type="project" value="TreeGrafter"/>
</dbReference>
<protein>
    <recommendedName>
        <fullName evidence="2">HIT domain-containing protein</fullName>
    </recommendedName>
</protein>
<dbReference type="AlphaFoldDB" id="A0A6C0D7U5"/>
<dbReference type="EMBL" id="MN739563">
    <property type="protein sequence ID" value="QHT13116.1"/>
    <property type="molecule type" value="Genomic_DNA"/>
</dbReference>
<name>A0A6C0D7U5_9ZZZZ</name>
<dbReference type="PANTHER" id="PTHR12978">
    <property type="entry name" value="HISTIDINE TRIAD HIT PROTEIN MEMBER"/>
    <property type="match status" value="1"/>
</dbReference>
<reference evidence="1" key="1">
    <citation type="journal article" date="2020" name="Nature">
        <title>Giant virus diversity and host interactions through global metagenomics.</title>
        <authorList>
            <person name="Schulz F."/>
            <person name="Roux S."/>
            <person name="Paez-Espino D."/>
            <person name="Jungbluth S."/>
            <person name="Walsh D.A."/>
            <person name="Denef V.J."/>
            <person name="McMahon K.D."/>
            <person name="Konstantinidis K.T."/>
            <person name="Eloe-Fadrosh E.A."/>
            <person name="Kyrpides N.C."/>
            <person name="Woyke T."/>
        </authorList>
    </citation>
    <scope>NUCLEOTIDE SEQUENCE</scope>
    <source>
        <strain evidence="1">GVMAG-M-3300023174-131</strain>
    </source>
</reference>
<organism evidence="1">
    <name type="scientific">viral metagenome</name>
    <dbReference type="NCBI Taxonomy" id="1070528"/>
    <lineage>
        <taxon>unclassified sequences</taxon>
        <taxon>metagenomes</taxon>
        <taxon>organismal metagenomes</taxon>
    </lineage>
</organism>
<sequence length="171" mass="20612">MRSNKIKRETYDEYLEFINNYDTENDKWIYNIIDKITEQEDILYRDDECIIIPTNTFDGKDINKLHILCIPTDKSLRCLRDLTNKNINLLKNIKMKTINIIHLKYNLDESNLKIYIHYEPSTYHLHIHFVNINFVDANSSVEYSHELNSVIFNLELDSDYYKKILLNRIFI</sequence>
<dbReference type="Pfam" id="PF11969">
    <property type="entry name" value="DcpS_C"/>
    <property type="match status" value="1"/>
</dbReference>
<dbReference type="GO" id="GO:0000932">
    <property type="term" value="C:P-body"/>
    <property type="evidence" value="ECO:0007669"/>
    <property type="project" value="TreeGrafter"/>
</dbReference>
<dbReference type="InterPro" id="IPR008594">
    <property type="entry name" value="DcpS/DCS2"/>
</dbReference>
<evidence type="ECO:0008006" key="2">
    <source>
        <dbReference type="Google" id="ProtNLM"/>
    </source>
</evidence>
<dbReference type="SUPFAM" id="SSF54197">
    <property type="entry name" value="HIT-like"/>
    <property type="match status" value="1"/>
</dbReference>
<dbReference type="Gene3D" id="3.30.428.10">
    <property type="entry name" value="HIT-like"/>
    <property type="match status" value="1"/>
</dbReference>
<accession>A0A6C0D7U5</accession>
<dbReference type="GO" id="GO:0000290">
    <property type="term" value="P:deadenylation-dependent decapping of nuclear-transcribed mRNA"/>
    <property type="evidence" value="ECO:0007669"/>
    <property type="project" value="InterPro"/>
</dbReference>
<dbReference type="PANTHER" id="PTHR12978:SF0">
    <property type="entry name" value="M7GPPPX DIPHOSPHATASE"/>
    <property type="match status" value="1"/>
</dbReference>
<dbReference type="GO" id="GO:0016787">
    <property type="term" value="F:hydrolase activity"/>
    <property type="evidence" value="ECO:0007669"/>
    <property type="project" value="InterPro"/>
</dbReference>
<evidence type="ECO:0000313" key="1">
    <source>
        <dbReference type="EMBL" id="QHT13116.1"/>
    </source>
</evidence>
<dbReference type="GO" id="GO:0005634">
    <property type="term" value="C:nucleus"/>
    <property type="evidence" value="ECO:0007669"/>
    <property type="project" value="TreeGrafter"/>
</dbReference>
<proteinExistence type="predicted"/>
<dbReference type="InterPro" id="IPR036265">
    <property type="entry name" value="HIT-like_sf"/>
</dbReference>